<evidence type="ECO:0000313" key="2">
    <source>
        <dbReference type="EMBL" id="AJD73951.1"/>
    </source>
</evidence>
<feature type="compositionally biased region" description="Polar residues" evidence="1">
    <location>
        <begin position="44"/>
        <end position="55"/>
    </location>
</feature>
<accession>A0A0B4ZS65</accession>
<sequence length="329" mass="35535">MGSAAALSYQSDPRVHVIAAWDGGDGISDENFDTPIMYQRTDGAFSNPQNTSRSTYPEGRDRGLETYLTHQERGLDVMHLTFRATSHIDWNGNGVGVLAGNRWAESVINYYTLAWLDRHLKGRLVVSNGEVVTSEGRSAEEERAFRQSQAQSAYDRLIATRFVEGSIDKFNTSMGLFDPELFIESLDPLYGGNVPYTIEGLWTTNRLATDYRSYCSVSVPDYIGGSDGSPGSAVVASADSGPGPDDMRIHGCPEVHTVEGSEAQAEGESEVEEVLAEPERAIVAAADVPVALPATGGGAASAGLVLATAALLWRRWVWAADRGLLRSRS</sequence>
<feature type="region of interest" description="Disordered" evidence="1">
    <location>
        <begin position="40"/>
        <end position="60"/>
    </location>
</feature>
<dbReference type="InterPro" id="IPR029058">
    <property type="entry name" value="AB_hydrolase_fold"/>
</dbReference>
<evidence type="ECO:0000256" key="1">
    <source>
        <dbReference type="SAM" id="MobiDB-lite"/>
    </source>
</evidence>
<proteinExistence type="predicted"/>
<dbReference type="EMBL" id="KP262434">
    <property type="protein sequence ID" value="AJD73951.1"/>
    <property type="molecule type" value="Genomic_DNA"/>
</dbReference>
<dbReference type="AlphaFoldDB" id="A0A0B4ZS65"/>
<reference evidence="2" key="1">
    <citation type="submission" date="2014-12" db="EMBL/GenBank/DDBJ databases">
        <title>Screening of lipase, protease and cellulase gene production in a fosmid metagenomic library from Lake Elementaita.</title>
        <authorList>
            <person name="Akanga J.O."/>
            <person name="Boga H.I."/>
            <person name="Klenk H.-P."/>
        </authorList>
    </citation>
    <scope>NUCLEOTIDE SEQUENCE</scope>
</reference>
<dbReference type="Gene3D" id="3.40.50.1820">
    <property type="entry name" value="alpha/beta hydrolase"/>
    <property type="match status" value="1"/>
</dbReference>
<protein>
    <submittedName>
        <fullName evidence="2">Esterase lipase</fullName>
    </submittedName>
</protein>
<organism evidence="2">
    <name type="scientific">uncultured microorganism</name>
    <dbReference type="NCBI Taxonomy" id="358574"/>
    <lineage>
        <taxon>unclassified sequences</taxon>
        <taxon>environmental samples</taxon>
    </lineage>
</organism>
<name>A0A0B4ZS65_9ZZZZ</name>